<evidence type="ECO:0000256" key="4">
    <source>
        <dbReference type="ARBA" id="ARBA00023033"/>
    </source>
</evidence>
<dbReference type="CDD" id="cd01095">
    <property type="entry name" value="Nitrilotriacetate_monoxgenase"/>
    <property type="match status" value="1"/>
</dbReference>
<keyword evidence="1" id="KW-0285">Flavoprotein</keyword>
<reference evidence="7 8" key="1">
    <citation type="submission" date="2021-02" db="EMBL/GenBank/DDBJ databases">
        <title>Draft genome and description of Leucobacter sp nov strain Marseille-Q4368.</title>
        <authorList>
            <person name="Boxberger M."/>
            <person name="La Scola B."/>
        </authorList>
    </citation>
    <scope>NUCLEOTIDE SEQUENCE [LARGE SCALE GENOMIC DNA]</scope>
    <source>
        <strain evidence="7 8">Marseille-Q4368</strain>
    </source>
</reference>
<dbReference type="Proteomes" id="UP000811492">
    <property type="component" value="Unassembled WGS sequence"/>
</dbReference>
<keyword evidence="2" id="KW-0288">FMN</keyword>
<organism evidence="7 8">
    <name type="scientific">Leucobacter manosquensis</name>
    <dbReference type="NCBI Taxonomy" id="2810611"/>
    <lineage>
        <taxon>Bacteria</taxon>
        <taxon>Bacillati</taxon>
        <taxon>Actinomycetota</taxon>
        <taxon>Actinomycetes</taxon>
        <taxon>Micrococcales</taxon>
        <taxon>Microbacteriaceae</taxon>
        <taxon>Leucobacter</taxon>
    </lineage>
</organism>
<dbReference type="NCBIfam" id="TIGR03860">
    <property type="entry name" value="FMN_nitrolo"/>
    <property type="match status" value="1"/>
</dbReference>
<keyword evidence="4" id="KW-0503">Monooxygenase</keyword>
<dbReference type="SUPFAM" id="SSF51679">
    <property type="entry name" value="Bacterial luciferase-like"/>
    <property type="match status" value="1"/>
</dbReference>
<feature type="domain" description="Luciferase-like" evidence="6">
    <location>
        <begin position="32"/>
        <end position="381"/>
    </location>
</feature>
<evidence type="ECO:0000256" key="3">
    <source>
        <dbReference type="ARBA" id="ARBA00023002"/>
    </source>
</evidence>
<dbReference type="RefSeq" id="WP_211648314.1">
    <property type="nucleotide sequence ID" value="NZ_JAFEVO010000001.1"/>
</dbReference>
<proteinExistence type="inferred from homology"/>
<keyword evidence="3" id="KW-0560">Oxidoreductase</keyword>
<dbReference type="PANTHER" id="PTHR30011">
    <property type="entry name" value="ALKANESULFONATE MONOOXYGENASE-RELATED"/>
    <property type="match status" value="1"/>
</dbReference>
<gene>
    <name evidence="7" type="ORF">JSQ98_03010</name>
</gene>
<dbReference type="Pfam" id="PF00296">
    <property type="entry name" value="Bac_luciferase"/>
    <property type="match status" value="1"/>
</dbReference>
<evidence type="ECO:0000259" key="6">
    <source>
        <dbReference type="Pfam" id="PF00296"/>
    </source>
</evidence>
<dbReference type="Gene3D" id="3.20.20.30">
    <property type="entry name" value="Luciferase-like domain"/>
    <property type="match status" value="1"/>
</dbReference>
<dbReference type="InterPro" id="IPR011251">
    <property type="entry name" value="Luciferase-like_dom"/>
</dbReference>
<dbReference type="InterPro" id="IPR051260">
    <property type="entry name" value="Diverse_substr_monoxygenases"/>
</dbReference>
<evidence type="ECO:0000256" key="1">
    <source>
        <dbReference type="ARBA" id="ARBA00022630"/>
    </source>
</evidence>
<name>A0ABS5M1W0_9MICO</name>
<comment type="caution">
    <text evidence="7">The sequence shown here is derived from an EMBL/GenBank/DDBJ whole genome shotgun (WGS) entry which is preliminary data.</text>
</comment>
<evidence type="ECO:0000313" key="7">
    <source>
        <dbReference type="EMBL" id="MBS3181179.1"/>
    </source>
</evidence>
<sequence length="442" mass="48225">MTRQMTLTTFLLPLGYHRNSWRLPGSCAEDVPGLDFVVSLAQMAERAKLDAVFFGDVSHANGAMRGDTMMNGFYEPMTVLSAIAARTSRIGLIGTISTSFTEPYNAARQLAALDHLSGGRAGWNVVTSTDGFANFGLAEMPDPVERYRRAREYVEIVNALWDSWSDDAVVVDRDGGRWLDPTRVRPIDFSGEFFSVAGPLTGPRSPQGRPVIVQAGSSGPGKALGSAIADAIYTAQPHLPTAIDFASELRGLVADAGRDPERVKILPGIVPVIGDTLAEAEEIAAALGEMLDYDQGRRQIAADFGIQLGDIDLDERIPEERLPDPGQLSSRQNIFRSKAVEGGLTLRELVLDRARSTGHQWIVGTAATVADRMQQWFEVGACDGFNLNAPYNPGGFERMCAQLVPELQNRGLFRTEYSGETLREHLELPRPDVRFSTSGDNR</sequence>
<comment type="similarity">
    <text evidence="5">Belongs to the NtaA/SnaA/DszA monooxygenase family.</text>
</comment>
<dbReference type="PIRSF" id="PIRSF000337">
    <property type="entry name" value="NTA_MOA"/>
    <property type="match status" value="1"/>
</dbReference>
<dbReference type="InterPro" id="IPR036661">
    <property type="entry name" value="Luciferase-like_sf"/>
</dbReference>
<dbReference type="EMBL" id="JAFEVO010000001">
    <property type="protein sequence ID" value="MBS3181179.1"/>
    <property type="molecule type" value="Genomic_DNA"/>
</dbReference>
<evidence type="ECO:0000256" key="5">
    <source>
        <dbReference type="ARBA" id="ARBA00033748"/>
    </source>
</evidence>
<dbReference type="InterPro" id="IPR016215">
    <property type="entry name" value="NTA_MOA"/>
</dbReference>
<keyword evidence="8" id="KW-1185">Reference proteome</keyword>
<dbReference type="PANTHER" id="PTHR30011:SF16">
    <property type="entry name" value="C2H2 FINGER DOMAIN TRANSCRIPTION FACTOR (EUROFUNG)-RELATED"/>
    <property type="match status" value="1"/>
</dbReference>
<evidence type="ECO:0000313" key="8">
    <source>
        <dbReference type="Proteomes" id="UP000811492"/>
    </source>
</evidence>
<evidence type="ECO:0000256" key="2">
    <source>
        <dbReference type="ARBA" id="ARBA00022643"/>
    </source>
</evidence>
<accession>A0ABS5M1W0</accession>
<protein>
    <submittedName>
        <fullName evidence="7">LLM class flavin-dependent oxidoreductase</fullName>
    </submittedName>
</protein>